<name>A0A4R5KZI1_9BACL</name>
<comment type="caution">
    <text evidence="2">The sequence shown here is derived from an EMBL/GenBank/DDBJ whole genome shotgun (WGS) entry which is preliminary data.</text>
</comment>
<dbReference type="Gene3D" id="1.10.3210.10">
    <property type="entry name" value="Hypothetical protein af1432"/>
    <property type="match status" value="1"/>
</dbReference>
<protein>
    <submittedName>
        <fullName evidence="2">HD-GYP domain-containing protein</fullName>
    </submittedName>
</protein>
<dbReference type="InterPro" id="IPR003607">
    <property type="entry name" value="HD/PDEase_dom"/>
</dbReference>
<dbReference type="CDD" id="cd00077">
    <property type="entry name" value="HDc"/>
    <property type="match status" value="1"/>
</dbReference>
<keyword evidence="3" id="KW-1185">Reference proteome</keyword>
<dbReference type="PANTHER" id="PTHR43155">
    <property type="entry name" value="CYCLIC DI-GMP PHOSPHODIESTERASE PA4108-RELATED"/>
    <property type="match status" value="1"/>
</dbReference>
<organism evidence="2 3">
    <name type="scientific">Paenibacillus piri</name>
    <dbReference type="NCBI Taxonomy" id="2547395"/>
    <lineage>
        <taxon>Bacteria</taxon>
        <taxon>Bacillati</taxon>
        <taxon>Bacillota</taxon>
        <taxon>Bacilli</taxon>
        <taxon>Bacillales</taxon>
        <taxon>Paenibacillaceae</taxon>
        <taxon>Paenibacillus</taxon>
    </lineage>
</organism>
<evidence type="ECO:0000259" key="1">
    <source>
        <dbReference type="PROSITE" id="PS51832"/>
    </source>
</evidence>
<reference evidence="2 3" key="1">
    <citation type="submission" date="2019-03" db="EMBL/GenBank/DDBJ databases">
        <title>This is whole genome sequence of Paenibacillus sp MS74 strain.</title>
        <authorList>
            <person name="Trinh H.N."/>
        </authorList>
    </citation>
    <scope>NUCLEOTIDE SEQUENCE [LARGE SCALE GENOMIC DNA]</scope>
    <source>
        <strain evidence="2 3">MS74</strain>
    </source>
</reference>
<accession>A0A4R5KZI1</accession>
<dbReference type="OrthoDB" id="9759601at2"/>
<dbReference type="EMBL" id="SMRT01000001">
    <property type="protein sequence ID" value="TDG00588.1"/>
    <property type="molecule type" value="Genomic_DNA"/>
</dbReference>
<dbReference type="InterPro" id="IPR037522">
    <property type="entry name" value="HD_GYP_dom"/>
</dbReference>
<dbReference type="AlphaFoldDB" id="A0A4R5KZI1"/>
<dbReference type="PANTHER" id="PTHR43155:SF2">
    <property type="entry name" value="CYCLIC DI-GMP PHOSPHODIESTERASE PA4108"/>
    <property type="match status" value="1"/>
</dbReference>
<dbReference type="Proteomes" id="UP000295636">
    <property type="component" value="Unassembled WGS sequence"/>
</dbReference>
<dbReference type="SUPFAM" id="SSF109604">
    <property type="entry name" value="HD-domain/PDEase-like"/>
    <property type="match status" value="1"/>
</dbReference>
<dbReference type="Pfam" id="PF13487">
    <property type="entry name" value="HD_5"/>
    <property type="match status" value="1"/>
</dbReference>
<gene>
    <name evidence="2" type="ORF">E1757_02875</name>
</gene>
<dbReference type="SMART" id="SM00471">
    <property type="entry name" value="HDc"/>
    <property type="match status" value="1"/>
</dbReference>
<evidence type="ECO:0000313" key="3">
    <source>
        <dbReference type="Proteomes" id="UP000295636"/>
    </source>
</evidence>
<evidence type="ECO:0000313" key="2">
    <source>
        <dbReference type="EMBL" id="TDG00588.1"/>
    </source>
</evidence>
<feature type="domain" description="HD-GYP" evidence="1">
    <location>
        <begin position="134"/>
        <end position="330"/>
    </location>
</feature>
<proteinExistence type="predicted"/>
<dbReference type="PROSITE" id="PS51832">
    <property type="entry name" value="HD_GYP"/>
    <property type="match status" value="1"/>
</dbReference>
<sequence length="372" mass="41515">MPGISYLYLTLFTKNGAVCGSGGRPYPFGGGCAVHAKIGVSVKKDIFNRVGILLVPAHTRLKQEDIKRLIRHRVDLAEVEFGNEPDGGGETAADSENQLIEDATAQVKELFDRIRFGHYIPIRQISSTLLPVIRQAADSPNLFRLLNGLRSKDNYTYKHNIGVGVLSTLIGKWMNMDEEELTLLAMAATLHDVGKMKVPIEIINKPEKLTEAEYRLMRRHTIHGYELLKSTAGAPHRIALVALQHHEREDGSGYPFGLKGDRLDPFTKIVSIADVFHAMTSKRSYHDASSFFTVMNEMNTDVFGKLNSNIFLLFMKKMMESMVGSYALLTDGRTGKIVLANPFEPISPLIQIDSLFLDLSKDRTVRLQEIVG</sequence>